<dbReference type="PANTHER" id="PTHR43146:SF1">
    <property type="entry name" value="CANCER-RELATED NUCLEOSIDE-TRIPHOSPHATASE"/>
    <property type="match status" value="1"/>
</dbReference>
<keyword evidence="3" id="KW-0067">ATP-binding</keyword>
<dbReference type="InterPro" id="IPR027417">
    <property type="entry name" value="P-loop_NTPase"/>
</dbReference>
<dbReference type="GO" id="GO:0005524">
    <property type="term" value="F:ATP binding"/>
    <property type="evidence" value="ECO:0007669"/>
    <property type="project" value="UniProtKB-KW"/>
</dbReference>
<dbReference type="AlphaFoldDB" id="A0A173XXD7"/>
<dbReference type="InterPro" id="IPR004948">
    <property type="entry name" value="Nuc-triphosphatase_THEP1"/>
</dbReference>
<evidence type="ECO:0000313" key="5">
    <source>
        <dbReference type="Proteomes" id="UP000095431"/>
    </source>
</evidence>
<organism evidence="4 5">
    <name type="scientific">Blautia wexlerae</name>
    <dbReference type="NCBI Taxonomy" id="418240"/>
    <lineage>
        <taxon>Bacteria</taxon>
        <taxon>Bacillati</taxon>
        <taxon>Bacillota</taxon>
        <taxon>Clostridia</taxon>
        <taxon>Lachnospirales</taxon>
        <taxon>Lachnospiraceae</taxon>
        <taxon>Blautia</taxon>
    </lineage>
</organism>
<evidence type="ECO:0000256" key="2">
    <source>
        <dbReference type="ARBA" id="ARBA00022801"/>
    </source>
</evidence>
<dbReference type="GO" id="GO:0017111">
    <property type="term" value="F:ribonucleoside triphosphate phosphatase activity"/>
    <property type="evidence" value="ECO:0007669"/>
    <property type="project" value="InterPro"/>
</dbReference>
<dbReference type="SUPFAM" id="SSF52540">
    <property type="entry name" value="P-loop containing nucleoside triphosphate hydrolases"/>
    <property type="match status" value="1"/>
</dbReference>
<dbReference type="Proteomes" id="UP000095431">
    <property type="component" value="Unassembled WGS sequence"/>
</dbReference>
<proteinExistence type="predicted"/>
<keyword evidence="2" id="KW-0378">Hydrolase</keyword>
<protein>
    <submittedName>
        <fullName evidence="4">Putative NTPase</fullName>
    </submittedName>
</protein>
<dbReference type="Gene3D" id="3.40.50.300">
    <property type="entry name" value="P-loop containing nucleotide triphosphate hydrolases"/>
    <property type="match status" value="1"/>
</dbReference>
<accession>A0A173XXD7</accession>
<evidence type="ECO:0000256" key="1">
    <source>
        <dbReference type="ARBA" id="ARBA00022741"/>
    </source>
</evidence>
<reference evidence="4 5" key="1">
    <citation type="submission" date="2015-09" db="EMBL/GenBank/DDBJ databases">
        <authorList>
            <consortium name="Pathogen Informatics"/>
        </authorList>
    </citation>
    <scope>NUCLEOTIDE SEQUENCE [LARGE SCALE GENOMIC DNA]</scope>
    <source>
        <strain evidence="4 5">2789STDY5834863</strain>
    </source>
</reference>
<keyword evidence="1" id="KW-0547">Nucleotide-binding</keyword>
<dbReference type="PANTHER" id="PTHR43146">
    <property type="entry name" value="CANCER-RELATED NUCLEOSIDE-TRIPHOSPHATASE"/>
    <property type="match status" value="1"/>
</dbReference>
<sequence>MKWDFTMTQHIFLTGKKHIGKSTLIQKILDDYKKTADGFLTVRTKNYLKDQYSVHMYHLKEKELPNESNLLFLCGKTDEHTADTFDRLGCNILSMCSDCSLIVMDELGPHEADAALFRKKILNLLDGQTPILGVLQEPAESFWPEIVNHPKVEIITISEDNRNDCSLLNHITSIFSDLYVR</sequence>
<gene>
    <name evidence="4" type="ORF">ERS852478_00478</name>
</gene>
<evidence type="ECO:0000313" key="4">
    <source>
        <dbReference type="EMBL" id="CUN56722.1"/>
    </source>
</evidence>
<dbReference type="eggNOG" id="COG1618">
    <property type="taxonomic scope" value="Bacteria"/>
</dbReference>
<dbReference type="RefSeq" id="WP_055199661.1">
    <property type="nucleotide sequence ID" value="NZ_BTHH01000002.1"/>
</dbReference>
<name>A0A173XXD7_9FIRM</name>
<evidence type="ECO:0000256" key="3">
    <source>
        <dbReference type="ARBA" id="ARBA00022840"/>
    </source>
</evidence>
<dbReference type="Pfam" id="PF03266">
    <property type="entry name" value="NTPase_1"/>
    <property type="match status" value="1"/>
</dbReference>
<dbReference type="EMBL" id="CYZN01000003">
    <property type="protein sequence ID" value="CUN56722.1"/>
    <property type="molecule type" value="Genomic_DNA"/>
</dbReference>